<evidence type="ECO:0000313" key="2">
    <source>
        <dbReference type="EMBL" id="CAB3810436.1"/>
    </source>
</evidence>
<gene>
    <name evidence="2" type="ORF">LMG28688_07255</name>
</gene>
<keyword evidence="3" id="KW-1185">Reference proteome</keyword>
<reference evidence="2 3" key="1">
    <citation type="submission" date="2020-04" db="EMBL/GenBank/DDBJ databases">
        <authorList>
            <person name="De Canck E."/>
        </authorList>
    </citation>
    <scope>NUCLEOTIDE SEQUENCE [LARGE SCALE GENOMIC DNA]</scope>
    <source>
        <strain evidence="2 3">LMG 28688</strain>
    </source>
</reference>
<protein>
    <submittedName>
        <fullName evidence="2">Uncharacterized protein</fullName>
    </submittedName>
</protein>
<keyword evidence="1" id="KW-1133">Transmembrane helix</keyword>
<evidence type="ECO:0000256" key="1">
    <source>
        <dbReference type="SAM" id="Phobius"/>
    </source>
</evidence>
<organism evidence="2 3">
    <name type="scientific">Paraburkholderia caffeinitolerans</name>
    <dbReference type="NCBI Taxonomy" id="1723730"/>
    <lineage>
        <taxon>Bacteria</taxon>
        <taxon>Pseudomonadati</taxon>
        <taxon>Pseudomonadota</taxon>
        <taxon>Betaproteobacteria</taxon>
        <taxon>Burkholderiales</taxon>
        <taxon>Burkholderiaceae</taxon>
        <taxon>Paraburkholderia</taxon>
    </lineage>
</organism>
<dbReference type="AlphaFoldDB" id="A0A6J5H2B5"/>
<evidence type="ECO:0000313" key="3">
    <source>
        <dbReference type="Proteomes" id="UP000494119"/>
    </source>
</evidence>
<dbReference type="EMBL" id="CADIKL010000094">
    <property type="protein sequence ID" value="CAB3810436.1"/>
    <property type="molecule type" value="Genomic_DNA"/>
</dbReference>
<dbReference type="Proteomes" id="UP000494119">
    <property type="component" value="Unassembled WGS sequence"/>
</dbReference>
<name>A0A6J5H2B5_9BURK</name>
<keyword evidence="1" id="KW-0812">Transmembrane</keyword>
<sequence length="112" mass="12186">MRMIDQREGLAGLDATQRAPPVCAQPLAPSRLQLHARQMLRILLPGVVIPPGVTGRIGLGVFGGLVGFETLIMFAAYGAVLPAIRLAVASEPWRRITVVIDDHPVQRYRRAP</sequence>
<feature type="transmembrane region" description="Helical" evidence="1">
    <location>
        <begin position="42"/>
        <end position="65"/>
    </location>
</feature>
<proteinExistence type="predicted"/>
<feature type="transmembrane region" description="Helical" evidence="1">
    <location>
        <begin position="71"/>
        <end position="88"/>
    </location>
</feature>
<accession>A0A6J5H2B5</accession>
<keyword evidence="1" id="KW-0472">Membrane</keyword>